<dbReference type="OrthoDB" id="437511at2759"/>
<sequence length="220" mass="24104">MDITHLYKHKDGSEEERAALQLAVGRGLGAKIFETPGGVGVELVKPEGAMIGTDFLFTAIFSNSSKDRQRLTNVSLGVFPIDYRGERLGWDKVAYVKMDEVVLGPGESRRFELPVPQRSYQQLCDKSMSLLLRAAAKVDNQDKPVSKMEKFILSVPDLKLEVPGGVDRVRRGQAFTVTVAVNNPLSRPLTACRLQLTGPASPLPTQGFSADDGSFVKKIK</sequence>
<evidence type="ECO:0000313" key="1">
    <source>
        <dbReference type="EMBL" id="RUS79095.1"/>
    </source>
</evidence>
<dbReference type="AlphaFoldDB" id="A0A3S1B9M0"/>
<comment type="caution">
    <text evidence="1">The sequence shown here is derived from an EMBL/GenBank/DDBJ whole genome shotgun (WGS) entry which is preliminary data.</text>
</comment>
<organism evidence="1 2">
    <name type="scientific">Elysia chlorotica</name>
    <name type="common">Eastern emerald elysia</name>
    <name type="synonym">Sea slug</name>
    <dbReference type="NCBI Taxonomy" id="188477"/>
    <lineage>
        <taxon>Eukaryota</taxon>
        <taxon>Metazoa</taxon>
        <taxon>Spiralia</taxon>
        <taxon>Lophotrochozoa</taxon>
        <taxon>Mollusca</taxon>
        <taxon>Gastropoda</taxon>
        <taxon>Heterobranchia</taxon>
        <taxon>Euthyneura</taxon>
        <taxon>Panpulmonata</taxon>
        <taxon>Sacoglossa</taxon>
        <taxon>Placobranchoidea</taxon>
        <taxon>Plakobranchidae</taxon>
        <taxon>Elysia</taxon>
    </lineage>
</organism>
<protein>
    <submittedName>
        <fullName evidence="1">Uncharacterized protein</fullName>
    </submittedName>
</protein>
<dbReference type="EMBL" id="RQTK01000471">
    <property type="protein sequence ID" value="RUS79095.1"/>
    <property type="molecule type" value="Genomic_DNA"/>
</dbReference>
<dbReference type="GO" id="GO:0003810">
    <property type="term" value="F:protein-glutamine gamma-glutamyltransferase activity"/>
    <property type="evidence" value="ECO:0007669"/>
    <property type="project" value="InterPro"/>
</dbReference>
<evidence type="ECO:0000313" key="2">
    <source>
        <dbReference type="Proteomes" id="UP000271974"/>
    </source>
</evidence>
<dbReference type="InterPro" id="IPR013783">
    <property type="entry name" value="Ig-like_fold"/>
</dbReference>
<dbReference type="PANTHER" id="PTHR11590:SF40">
    <property type="entry name" value="HEMOCYTE PROTEIN-GLUTAMINE GAMMA-GLUTAMYLTRANSFERASE-LIKE PROTEIN"/>
    <property type="match status" value="1"/>
</dbReference>
<proteinExistence type="predicted"/>
<dbReference type="Proteomes" id="UP000271974">
    <property type="component" value="Unassembled WGS sequence"/>
</dbReference>
<dbReference type="PANTHER" id="PTHR11590">
    <property type="entry name" value="PROTEIN-GLUTAMINE GAMMA-GLUTAMYLTRANSFERASE"/>
    <property type="match status" value="1"/>
</dbReference>
<dbReference type="InterPro" id="IPR050779">
    <property type="entry name" value="Transglutaminase"/>
</dbReference>
<accession>A0A3S1B9M0</accession>
<keyword evidence="2" id="KW-1185">Reference proteome</keyword>
<reference evidence="1 2" key="1">
    <citation type="submission" date="2019-01" db="EMBL/GenBank/DDBJ databases">
        <title>A draft genome assembly of the solar-powered sea slug Elysia chlorotica.</title>
        <authorList>
            <person name="Cai H."/>
            <person name="Li Q."/>
            <person name="Fang X."/>
            <person name="Li J."/>
            <person name="Curtis N.E."/>
            <person name="Altenburger A."/>
            <person name="Shibata T."/>
            <person name="Feng M."/>
            <person name="Maeda T."/>
            <person name="Schwartz J.A."/>
            <person name="Shigenobu S."/>
            <person name="Lundholm N."/>
            <person name="Nishiyama T."/>
            <person name="Yang H."/>
            <person name="Hasebe M."/>
            <person name="Li S."/>
            <person name="Pierce S.K."/>
            <person name="Wang J."/>
        </authorList>
    </citation>
    <scope>NUCLEOTIDE SEQUENCE [LARGE SCALE GENOMIC DNA]</scope>
    <source>
        <strain evidence="1">EC2010</strain>
        <tissue evidence="1">Whole organism of an adult</tissue>
    </source>
</reference>
<gene>
    <name evidence="1" type="ORF">EGW08_013148</name>
</gene>
<name>A0A3S1B9M0_ELYCH</name>
<dbReference type="InterPro" id="IPR036238">
    <property type="entry name" value="Transglutaminase_C_sf"/>
</dbReference>
<dbReference type="Gene3D" id="2.60.40.10">
    <property type="entry name" value="Immunoglobulins"/>
    <property type="match status" value="2"/>
</dbReference>
<dbReference type="SUPFAM" id="SSF49309">
    <property type="entry name" value="Transglutaminase, two C-terminal domains"/>
    <property type="match status" value="2"/>
</dbReference>